<organism evidence="1 2">
    <name type="scientific">Vespula squamosa</name>
    <name type="common">Southern yellow jacket</name>
    <name type="synonym">Wasp</name>
    <dbReference type="NCBI Taxonomy" id="30214"/>
    <lineage>
        <taxon>Eukaryota</taxon>
        <taxon>Metazoa</taxon>
        <taxon>Ecdysozoa</taxon>
        <taxon>Arthropoda</taxon>
        <taxon>Hexapoda</taxon>
        <taxon>Insecta</taxon>
        <taxon>Pterygota</taxon>
        <taxon>Neoptera</taxon>
        <taxon>Endopterygota</taxon>
        <taxon>Hymenoptera</taxon>
        <taxon>Apocrita</taxon>
        <taxon>Aculeata</taxon>
        <taxon>Vespoidea</taxon>
        <taxon>Vespidae</taxon>
        <taxon>Vespinae</taxon>
        <taxon>Vespula</taxon>
    </lineage>
</organism>
<gene>
    <name evidence="1" type="ORF">V1478_015197</name>
</gene>
<dbReference type="Proteomes" id="UP001607302">
    <property type="component" value="Unassembled WGS sequence"/>
</dbReference>
<sequence length="72" mass="8113">MYRGTSVKRRVSEDGKRLTALIKGGKWSGCSKRGVLALMLENVAALTFKKEGVLLSRTILQLRDIRECSRFI</sequence>
<protein>
    <submittedName>
        <fullName evidence="1">Uncharacterized protein</fullName>
    </submittedName>
</protein>
<proteinExistence type="predicted"/>
<comment type="caution">
    <text evidence="1">The sequence shown here is derived from an EMBL/GenBank/DDBJ whole genome shotgun (WGS) entry which is preliminary data.</text>
</comment>
<dbReference type="EMBL" id="JAUDFV010000155">
    <property type="protein sequence ID" value="KAL2715499.1"/>
    <property type="molecule type" value="Genomic_DNA"/>
</dbReference>
<accession>A0ABD2A4F6</accession>
<evidence type="ECO:0000313" key="2">
    <source>
        <dbReference type="Proteomes" id="UP001607302"/>
    </source>
</evidence>
<reference evidence="1 2" key="1">
    <citation type="journal article" date="2024" name="Ann. Entomol. Soc. Am.">
        <title>Genomic analyses of the southern and eastern yellowjacket wasps (Hymenoptera: Vespidae) reveal evolutionary signatures of social life.</title>
        <authorList>
            <person name="Catto M.A."/>
            <person name="Caine P.B."/>
            <person name="Orr S.E."/>
            <person name="Hunt B.G."/>
            <person name="Goodisman M.A.D."/>
        </authorList>
    </citation>
    <scope>NUCLEOTIDE SEQUENCE [LARGE SCALE GENOMIC DNA]</scope>
    <source>
        <strain evidence="1">233</strain>
        <tissue evidence="1">Head and thorax</tissue>
    </source>
</reference>
<name>A0ABD2A4F6_VESSQ</name>
<dbReference type="AlphaFoldDB" id="A0ABD2A4F6"/>
<evidence type="ECO:0000313" key="1">
    <source>
        <dbReference type="EMBL" id="KAL2715499.1"/>
    </source>
</evidence>
<keyword evidence="2" id="KW-1185">Reference proteome</keyword>